<proteinExistence type="inferred from homology"/>
<comment type="caution">
    <text evidence="3">The sequence shown here is derived from an EMBL/GenBank/DDBJ whole genome shotgun (WGS) entry which is preliminary data.</text>
</comment>
<keyword evidence="4" id="KW-1185">Reference proteome</keyword>
<comment type="similarity">
    <text evidence="1">Belongs to the peptidase C56 family.</text>
</comment>
<dbReference type="Gene3D" id="3.40.50.880">
    <property type="match status" value="1"/>
</dbReference>
<protein>
    <recommendedName>
        <fullName evidence="2">DJ-1/PfpI domain-containing protein</fullName>
    </recommendedName>
</protein>
<name>A0AAV5K9X4_9ROSI</name>
<accession>A0AAV5K9X4</accession>
<reference evidence="3 4" key="1">
    <citation type="journal article" date="2021" name="Commun. Biol.">
        <title>The genome of Shorea leprosula (Dipterocarpaceae) highlights the ecological relevance of drought in aseasonal tropical rainforests.</title>
        <authorList>
            <person name="Ng K.K.S."/>
            <person name="Kobayashi M.J."/>
            <person name="Fawcett J.A."/>
            <person name="Hatakeyama M."/>
            <person name="Paape T."/>
            <person name="Ng C.H."/>
            <person name="Ang C.C."/>
            <person name="Tnah L.H."/>
            <person name="Lee C.T."/>
            <person name="Nishiyama T."/>
            <person name="Sese J."/>
            <person name="O'Brien M.J."/>
            <person name="Copetti D."/>
            <person name="Mohd Noor M.I."/>
            <person name="Ong R.C."/>
            <person name="Putra M."/>
            <person name="Sireger I.Z."/>
            <person name="Indrioko S."/>
            <person name="Kosugi Y."/>
            <person name="Izuno A."/>
            <person name="Isagi Y."/>
            <person name="Lee S.L."/>
            <person name="Shimizu K.K."/>
        </authorList>
    </citation>
    <scope>NUCLEOTIDE SEQUENCE [LARGE SCALE GENOMIC DNA]</scope>
    <source>
        <strain evidence="3">214</strain>
    </source>
</reference>
<dbReference type="InterPro" id="IPR002818">
    <property type="entry name" value="DJ-1/PfpI"/>
</dbReference>
<evidence type="ECO:0000313" key="3">
    <source>
        <dbReference type="EMBL" id="GKV20340.1"/>
    </source>
</evidence>
<gene>
    <name evidence="3" type="ORF">SLEP1_g30480</name>
</gene>
<dbReference type="EMBL" id="BPVZ01000055">
    <property type="protein sequence ID" value="GKV20340.1"/>
    <property type="molecule type" value="Genomic_DNA"/>
</dbReference>
<evidence type="ECO:0000259" key="2">
    <source>
        <dbReference type="Pfam" id="PF01965"/>
    </source>
</evidence>
<dbReference type="AlphaFoldDB" id="A0AAV5K9X4"/>
<evidence type="ECO:0000313" key="4">
    <source>
        <dbReference type="Proteomes" id="UP001054252"/>
    </source>
</evidence>
<sequence>MMGFVIPGGWAPECLAMDSFVVDIVRKFSNSQKPIASICHVQLILAAAEVVKGCKFTAFPTVRSAIIAAGAFWVEPENNAASVLDGNIISGATYEGHPEFIQPFVKALGGIITGAGRQKYSVSL</sequence>
<dbReference type="PANTHER" id="PTHR42733:SF2">
    <property type="entry name" value="DJ-1_THIJ_PFPI FAMILY PROTEIN"/>
    <property type="match status" value="1"/>
</dbReference>
<dbReference type="InterPro" id="IPR029062">
    <property type="entry name" value="Class_I_gatase-like"/>
</dbReference>
<dbReference type="Pfam" id="PF01965">
    <property type="entry name" value="DJ-1_PfpI"/>
    <property type="match status" value="1"/>
</dbReference>
<dbReference type="PANTHER" id="PTHR42733">
    <property type="entry name" value="DJ-1 PROTEIN"/>
    <property type="match status" value="1"/>
</dbReference>
<organism evidence="3 4">
    <name type="scientific">Rubroshorea leprosula</name>
    <dbReference type="NCBI Taxonomy" id="152421"/>
    <lineage>
        <taxon>Eukaryota</taxon>
        <taxon>Viridiplantae</taxon>
        <taxon>Streptophyta</taxon>
        <taxon>Embryophyta</taxon>
        <taxon>Tracheophyta</taxon>
        <taxon>Spermatophyta</taxon>
        <taxon>Magnoliopsida</taxon>
        <taxon>eudicotyledons</taxon>
        <taxon>Gunneridae</taxon>
        <taxon>Pentapetalae</taxon>
        <taxon>rosids</taxon>
        <taxon>malvids</taxon>
        <taxon>Malvales</taxon>
        <taxon>Dipterocarpaceae</taxon>
        <taxon>Rubroshorea</taxon>
    </lineage>
</organism>
<dbReference type="InterPro" id="IPR006286">
    <property type="entry name" value="C56_PfpI-like"/>
</dbReference>
<dbReference type="SUPFAM" id="SSF52317">
    <property type="entry name" value="Class I glutamine amidotransferase-like"/>
    <property type="match status" value="1"/>
</dbReference>
<dbReference type="Proteomes" id="UP001054252">
    <property type="component" value="Unassembled WGS sequence"/>
</dbReference>
<feature type="domain" description="DJ-1/PfpI" evidence="2">
    <location>
        <begin position="5"/>
        <end position="106"/>
    </location>
</feature>
<evidence type="ECO:0000256" key="1">
    <source>
        <dbReference type="ARBA" id="ARBA00008542"/>
    </source>
</evidence>